<dbReference type="OMA" id="MSAIICH"/>
<dbReference type="EMBL" id="CABIKO010000115">
    <property type="protein sequence ID" value="VVA27025.1"/>
    <property type="molecule type" value="Genomic_DNA"/>
</dbReference>
<reference evidence="5" key="1">
    <citation type="journal article" date="2020" name="Plant J.">
        <title>Transposons played a major role in the diversification between the closely related almond and peach genomes: results from the almond genome sequence.</title>
        <authorList>
            <person name="Alioto T."/>
            <person name="Alexiou K.G."/>
            <person name="Bardil A."/>
            <person name="Barteri F."/>
            <person name="Castanera R."/>
            <person name="Cruz F."/>
            <person name="Dhingra A."/>
            <person name="Duval H."/>
            <person name="Fernandez I Marti A."/>
            <person name="Frias L."/>
            <person name="Galan B."/>
            <person name="Garcia J.L."/>
            <person name="Howad W."/>
            <person name="Gomez-Garrido J."/>
            <person name="Gut M."/>
            <person name="Julca I."/>
            <person name="Morata J."/>
            <person name="Puigdomenech P."/>
            <person name="Ribeca P."/>
            <person name="Rubio Cabetas M.J."/>
            <person name="Vlasova A."/>
            <person name="Wirthensohn M."/>
            <person name="Garcia-Mas J."/>
            <person name="Gabaldon T."/>
            <person name="Casacuberta J.M."/>
            <person name="Arus P."/>
        </authorList>
    </citation>
    <scope>NUCLEOTIDE SEQUENCE [LARGE SCALE GENOMIC DNA]</scope>
    <source>
        <strain evidence="5">cv. Texas</strain>
    </source>
</reference>
<dbReference type="AlphaFoldDB" id="A0A5E4FGJ5"/>
<dbReference type="SUPFAM" id="SSF57756">
    <property type="entry name" value="Retrovirus zinc finger-like domains"/>
    <property type="match status" value="1"/>
</dbReference>
<feature type="region of interest" description="Disordered" evidence="2">
    <location>
        <begin position="31"/>
        <end position="50"/>
    </location>
</feature>
<dbReference type="Gramene" id="VVA27025">
    <property type="protein sequence ID" value="VVA27025"/>
    <property type="gene ID" value="Prudul26B021393"/>
</dbReference>
<gene>
    <name evidence="4" type="ORF">ALMOND_2B021393</name>
</gene>
<feature type="compositionally biased region" description="Polar residues" evidence="2">
    <location>
        <begin position="135"/>
        <end position="147"/>
    </location>
</feature>
<feature type="region of interest" description="Disordered" evidence="2">
    <location>
        <begin position="116"/>
        <end position="208"/>
    </location>
</feature>
<protein>
    <submittedName>
        <fullName evidence="4">PREDICTED: Retrovirus-related Pol poly from transposon TNT</fullName>
    </submittedName>
</protein>
<dbReference type="InParanoid" id="A0A5E4FGJ5"/>
<name>A0A5E4FGJ5_PRUDU</name>
<evidence type="ECO:0000256" key="1">
    <source>
        <dbReference type="PROSITE-ProRule" id="PRU00047"/>
    </source>
</evidence>
<keyword evidence="1" id="KW-0479">Metal-binding</keyword>
<accession>A0A5E4FGJ5</accession>
<keyword evidence="1" id="KW-0863">Zinc-finger</keyword>
<evidence type="ECO:0000256" key="2">
    <source>
        <dbReference type="SAM" id="MobiDB-lite"/>
    </source>
</evidence>
<organism evidence="4 5">
    <name type="scientific">Prunus dulcis</name>
    <name type="common">Almond</name>
    <name type="synonym">Amygdalus dulcis</name>
    <dbReference type="NCBI Taxonomy" id="3755"/>
    <lineage>
        <taxon>Eukaryota</taxon>
        <taxon>Viridiplantae</taxon>
        <taxon>Streptophyta</taxon>
        <taxon>Embryophyta</taxon>
        <taxon>Tracheophyta</taxon>
        <taxon>Spermatophyta</taxon>
        <taxon>Magnoliopsida</taxon>
        <taxon>eudicotyledons</taxon>
        <taxon>Gunneridae</taxon>
        <taxon>Pentapetalae</taxon>
        <taxon>rosids</taxon>
        <taxon>fabids</taxon>
        <taxon>Rosales</taxon>
        <taxon>Rosaceae</taxon>
        <taxon>Amygdaloideae</taxon>
        <taxon>Amygdaleae</taxon>
        <taxon>Prunus</taxon>
    </lineage>
</organism>
<dbReference type="PANTHER" id="PTHR47481">
    <property type="match status" value="1"/>
</dbReference>
<proteinExistence type="predicted"/>
<evidence type="ECO:0000259" key="3">
    <source>
        <dbReference type="PROSITE" id="PS50158"/>
    </source>
</evidence>
<evidence type="ECO:0000313" key="5">
    <source>
        <dbReference type="Proteomes" id="UP000327085"/>
    </source>
</evidence>
<sequence length="324" mass="36708">MDKNNYLSWRSQFMDVLELHDLEDVITYETRPQKKLTDGTPNPAYSKDKRSPLSKTYLRTLWDQIRTLKRDSEQPVADYLMHAKSLFDSVTAANTTMSDEEFIEYILDGIGHKRTTIKENPPVSTDCVVTDDNHVQGSRSQSYSKNSGRGPGRGGNHSRDNQSWGWQSSRDHSSRDGGQPNQDSFPRSMSWNHNYDNRSNFGQDGQSTFTQTRLGFNQHSEQTPFITRGSLSDGKPPLLPTPIARYEVMCQLCNKQGHVARVCPERGNYTNVNLNENTSWCLDSGATHHRAGNLSTLPYTQPYTGTDTIIVGNGNHLANTYWEH</sequence>
<dbReference type="GO" id="GO:0008270">
    <property type="term" value="F:zinc ion binding"/>
    <property type="evidence" value="ECO:0007669"/>
    <property type="project" value="UniProtKB-KW"/>
</dbReference>
<keyword evidence="1" id="KW-0862">Zinc</keyword>
<dbReference type="PANTHER" id="PTHR47481:SF31">
    <property type="entry name" value="OS01G0873500 PROTEIN"/>
    <property type="match status" value="1"/>
</dbReference>
<evidence type="ECO:0000313" key="4">
    <source>
        <dbReference type="EMBL" id="VVA27025.1"/>
    </source>
</evidence>
<dbReference type="PROSITE" id="PS50158">
    <property type="entry name" value="ZF_CCHC"/>
    <property type="match status" value="1"/>
</dbReference>
<feature type="compositionally biased region" description="Polar residues" evidence="2">
    <location>
        <begin position="179"/>
        <end position="208"/>
    </location>
</feature>
<dbReference type="InterPro" id="IPR001878">
    <property type="entry name" value="Znf_CCHC"/>
</dbReference>
<dbReference type="InterPro" id="IPR036875">
    <property type="entry name" value="Znf_CCHC_sf"/>
</dbReference>
<feature type="domain" description="CCHC-type" evidence="3">
    <location>
        <begin position="250"/>
        <end position="265"/>
    </location>
</feature>
<dbReference type="Proteomes" id="UP000327085">
    <property type="component" value="Chromosome 6"/>
</dbReference>
<dbReference type="GO" id="GO:0003676">
    <property type="term" value="F:nucleic acid binding"/>
    <property type="evidence" value="ECO:0007669"/>
    <property type="project" value="InterPro"/>
</dbReference>